<dbReference type="InterPro" id="IPR000276">
    <property type="entry name" value="GPCR_Rhodpsn"/>
</dbReference>
<feature type="transmembrane region" description="Helical" evidence="13">
    <location>
        <begin position="63"/>
        <end position="84"/>
    </location>
</feature>
<protein>
    <recommendedName>
        <fullName evidence="13">Olfactory receptor</fullName>
    </recommendedName>
</protein>
<organism evidence="15 16">
    <name type="scientific">Crotalus adamanteus</name>
    <name type="common">Eastern diamondback rattlesnake</name>
    <dbReference type="NCBI Taxonomy" id="8729"/>
    <lineage>
        <taxon>Eukaryota</taxon>
        <taxon>Metazoa</taxon>
        <taxon>Chordata</taxon>
        <taxon>Craniata</taxon>
        <taxon>Vertebrata</taxon>
        <taxon>Euteleostomi</taxon>
        <taxon>Lepidosauria</taxon>
        <taxon>Squamata</taxon>
        <taxon>Bifurcata</taxon>
        <taxon>Unidentata</taxon>
        <taxon>Episquamata</taxon>
        <taxon>Toxicofera</taxon>
        <taxon>Serpentes</taxon>
        <taxon>Colubroidea</taxon>
        <taxon>Viperidae</taxon>
        <taxon>Crotalinae</taxon>
        <taxon>Crotalus</taxon>
    </lineage>
</organism>
<evidence type="ECO:0000256" key="9">
    <source>
        <dbReference type="ARBA" id="ARBA00023170"/>
    </source>
</evidence>
<dbReference type="Pfam" id="PF13853">
    <property type="entry name" value="7tm_4"/>
    <property type="match status" value="1"/>
</dbReference>
<dbReference type="PROSITE" id="PS50262">
    <property type="entry name" value="G_PROTEIN_RECEP_F1_2"/>
    <property type="match status" value="1"/>
</dbReference>
<evidence type="ECO:0000256" key="4">
    <source>
        <dbReference type="ARBA" id="ARBA00022692"/>
    </source>
</evidence>
<evidence type="ECO:0000313" key="15">
    <source>
        <dbReference type="EMBL" id="KAK9397140.1"/>
    </source>
</evidence>
<dbReference type="EMBL" id="JAOTOJ010000008">
    <property type="protein sequence ID" value="KAK9397140.1"/>
    <property type="molecule type" value="Genomic_DNA"/>
</dbReference>
<keyword evidence="9 12" id="KW-0675">Receptor</keyword>
<evidence type="ECO:0000256" key="1">
    <source>
        <dbReference type="ARBA" id="ARBA00004651"/>
    </source>
</evidence>
<evidence type="ECO:0000256" key="5">
    <source>
        <dbReference type="ARBA" id="ARBA00022725"/>
    </source>
</evidence>
<evidence type="ECO:0000256" key="6">
    <source>
        <dbReference type="ARBA" id="ARBA00022989"/>
    </source>
</evidence>
<feature type="transmembrane region" description="Helical" evidence="13">
    <location>
        <begin position="276"/>
        <end position="295"/>
    </location>
</feature>
<evidence type="ECO:0000256" key="8">
    <source>
        <dbReference type="ARBA" id="ARBA00023136"/>
    </source>
</evidence>
<comment type="caution">
    <text evidence="15">The sequence shown here is derived from an EMBL/GenBank/DDBJ whole genome shotgun (WGS) entry which is preliminary data.</text>
</comment>
<gene>
    <name evidence="15" type="ORF">NXF25_020501</name>
</gene>
<feature type="transmembrane region" description="Helical" evidence="13">
    <location>
        <begin position="104"/>
        <end position="123"/>
    </location>
</feature>
<dbReference type="FunFam" id="1.20.1070.10:FF:000010">
    <property type="entry name" value="Olfactory receptor"/>
    <property type="match status" value="1"/>
</dbReference>
<dbReference type="PRINTS" id="PR00245">
    <property type="entry name" value="OLFACTORYR"/>
</dbReference>
<feature type="domain" description="G-protein coupled receptors family 1 profile" evidence="14">
    <location>
        <begin position="44"/>
        <end position="293"/>
    </location>
</feature>
<keyword evidence="8 13" id="KW-0472">Membrane</keyword>
<dbReference type="AlphaFoldDB" id="A0AAW1B4U5"/>
<evidence type="ECO:0000256" key="11">
    <source>
        <dbReference type="ARBA" id="ARBA00023224"/>
    </source>
</evidence>
<keyword evidence="5 13" id="KW-0552">Olfaction</keyword>
<evidence type="ECO:0000256" key="10">
    <source>
        <dbReference type="ARBA" id="ARBA00023180"/>
    </source>
</evidence>
<feature type="transmembrane region" description="Helical" evidence="13">
    <location>
        <begin position="200"/>
        <end position="229"/>
    </location>
</feature>
<evidence type="ECO:0000256" key="2">
    <source>
        <dbReference type="ARBA" id="ARBA00022475"/>
    </source>
</evidence>
<dbReference type="GO" id="GO:0004984">
    <property type="term" value="F:olfactory receptor activity"/>
    <property type="evidence" value="ECO:0007669"/>
    <property type="project" value="InterPro"/>
</dbReference>
<name>A0AAW1B4U5_CROAD</name>
<proteinExistence type="inferred from homology"/>
<feature type="transmembrane region" description="Helical" evidence="13">
    <location>
        <begin position="26"/>
        <end position="51"/>
    </location>
</feature>
<dbReference type="PROSITE" id="PS00237">
    <property type="entry name" value="G_PROTEIN_RECEP_F1_1"/>
    <property type="match status" value="1"/>
</dbReference>
<dbReference type="Proteomes" id="UP001474421">
    <property type="component" value="Unassembled WGS sequence"/>
</dbReference>
<dbReference type="PANTHER" id="PTHR26452">
    <property type="entry name" value="OLFACTORY RECEPTOR"/>
    <property type="match status" value="1"/>
</dbReference>
<comment type="subcellular location">
    <subcellularLocation>
        <location evidence="1 13">Cell membrane</location>
        <topology evidence="1 13">Multi-pass membrane protein</topology>
    </subcellularLocation>
</comment>
<evidence type="ECO:0000313" key="16">
    <source>
        <dbReference type="Proteomes" id="UP001474421"/>
    </source>
</evidence>
<keyword evidence="2 13" id="KW-1003">Cell membrane</keyword>
<dbReference type="InterPro" id="IPR000725">
    <property type="entry name" value="Olfact_rcpt"/>
</dbReference>
<dbReference type="SUPFAM" id="SSF81321">
    <property type="entry name" value="Family A G protein-coupled receptor-like"/>
    <property type="match status" value="1"/>
</dbReference>
<keyword evidence="7 12" id="KW-0297">G-protein coupled receptor</keyword>
<feature type="transmembrane region" description="Helical" evidence="13">
    <location>
        <begin position="241"/>
        <end position="264"/>
    </location>
</feature>
<keyword evidence="11 12" id="KW-0807">Transducer</keyword>
<keyword evidence="6 13" id="KW-1133">Transmembrane helix</keyword>
<dbReference type="GO" id="GO:0005886">
    <property type="term" value="C:plasma membrane"/>
    <property type="evidence" value="ECO:0007669"/>
    <property type="project" value="UniProtKB-SubCell"/>
</dbReference>
<evidence type="ECO:0000259" key="14">
    <source>
        <dbReference type="PROSITE" id="PS50262"/>
    </source>
</evidence>
<evidence type="ECO:0000256" key="3">
    <source>
        <dbReference type="ARBA" id="ARBA00022606"/>
    </source>
</evidence>
<dbReference type="InterPro" id="IPR017452">
    <property type="entry name" value="GPCR_Rhodpsn_7TM"/>
</dbReference>
<dbReference type="Gene3D" id="1.20.1070.10">
    <property type="entry name" value="Rhodopsin 7-helix transmembrane proteins"/>
    <property type="match status" value="1"/>
</dbReference>
<evidence type="ECO:0000256" key="12">
    <source>
        <dbReference type="RuleBase" id="RU000688"/>
    </source>
</evidence>
<comment type="similarity">
    <text evidence="12">Belongs to the G-protein coupled receptor 1 family.</text>
</comment>
<dbReference type="CDD" id="cd15911">
    <property type="entry name" value="7tmA_OR11A-like"/>
    <property type="match status" value="1"/>
</dbReference>
<keyword evidence="4 12" id="KW-0812">Transmembrane</keyword>
<dbReference type="GO" id="GO:0004930">
    <property type="term" value="F:G protein-coupled receptor activity"/>
    <property type="evidence" value="ECO:0007669"/>
    <property type="project" value="UniProtKB-KW"/>
</dbReference>
<reference evidence="15 16" key="1">
    <citation type="journal article" date="2024" name="Proc. Natl. Acad. Sci. U.S.A.">
        <title>The genetic regulatory architecture and epigenomic basis for age-related changes in rattlesnake venom.</title>
        <authorList>
            <person name="Hogan M.P."/>
            <person name="Holding M.L."/>
            <person name="Nystrom G.S."/>
            <person name="Colston T.J."/>
            <person name="Bartlett D.A."/>
            <person name="Mason A.J."/>
            <person name="Ellsworth S.A."/>
            <person name="Rautsaw R.M."/>
            <person name="Lawrence K.C."/>
            <person name="Strickland J.L."/>
            <person name="He B."/>
            <person name="Fraser P."/>
            <person name="Margres M.J."/>
            <person name="Gilbert D.M."/>
            <person name="Gibbs H.L."/>
            <person name="Parkinson C.L."/>
            <person name="Rokyta D.R."/>
        </authorList>
    </citation>
    <scope>NUCLEOTIDE SEQUENCE [LARGE SCALE GENOMIC DNA]</scope>
    <source>
        <strain evidence="15">DRR0105</strain>
    </source>
</reference>
<sequence length="327" mass="37222">MLYGHKENETGITRFILLGLGNNTELWPFLFLLFLVIYLVIIIGNLLIIVLVANDQQLHTPMYFFLGNLSCLETFYSSTILPKMLSNLLTGDRTITVSGCLSQYYFFGCCVAIETFLLAAMSYDRYLAICRPLLYTSVMNRNLCFQLISGAWLNGLMANSIVVFLIAQFSFCGPNVIDHYFCDLSPLEKLTCSDPSLLKIIVFLLTFIFTLAPFFLTVSSYVCIIASIIRIQSTTGRQKAFSTCSSHLMVVCLFYGTIIIVYMLPDTPTLRQLNKIFSVFYTILTPLANPLIYTLRNKEIHKAFRRIHGKLSTFFGRSCLKTFFLLY</sequence>
<dbReference type="InterPro" id="IPR050516">
    <property type="entry name" value="Olfactory_GPCR"/>
</dbReference>
<evidence type="ECO:0000256" key="7">
    <source>
        <dbReference type="ARBA" id="ARBA00023040"/>
    </source>
</evidence>
<feature type="transmembrane region" description="Helical" evidence="13">
    <location>
        <begin position="143"/>
        <end position="167"/>
    </location>
</feature>
<keyword evidence="3 13" id="KW-0716">Sensory transduction</keyword>
<evidence type="ECO:0000256" key="13">
    <source>
        <dbReference type="RuleBase" id="RU363047"/>
    </source>
</evidence>
<keyword evidence="10" id="KW-0325">Glycoprotein</keyword>
<keyword evidence="16" id="KW-1185">Reference proteome</keyword>
<dbReference type="PRINTS" id="PR00237">
    <property type="entry name" value="GPCRRHODOPSN"/>
</dbReference>
<accession>A0AAW1B4U5</accession>